<dbReference type="EMBL" id="BARV01042520">
    <property type="protein sequence ID" value="GAI48536.1"/>
    <property type="molecule type" value="Genomic_DNA"/>
</dbReference>
<dbReference type="AlphaFoldDB" id="X1Q1C2"/>
<name>X1Q1C2_9ZZZZ</name>
<sequence>PFHAYVGPLPIYSIGTLRAIFGLIGKASEKGYVLDIKPSNFGRKGKRVLYLDEYGIGKGPLPPDLLEDLNKFVKFALRKLTIKRAG</sequence>
<protein>
    <submittedName>
        <fullName evidence="1">Uncharacterized protein</fullName>
    </submittedName>
</protein>
<proteinExistence type="predicted"/>
<evidence type="ECO:0000313" key="1">
    <source>
        <dbReference type="EMBL" id="GAI48536.1"/>
    </source>
</evidence>
<feature type="non-terminal residue" evidence="1">
    <location>
        <position position="1"/>
    </location>
</feature>
<comment type="caution">
    <text evidence="1">The sequence shown here is derived from an EMBL/GenBank/DDBJ whole genome shotgun (WGS) entry which is preliminary data.</text>
</comment>
<accession>X1Q1C2</accession>
<gene>
    <name evidence="1" type="ORF">S06H3_63905</name>
</gene>
<organism evidence="1">
    <name type="scientific">marine sediment metagenome</name>
    <dbReference type="NCBI Taxonomy" id="412755"/>
    <lineage>
        <taxon>unclassified sequences</taxon>
        <taxon>metagenomes</taxon>
        <taxon>ecological metagenomes</taxon>
    </lineage>
</organism>
<reference evidence="1" key="1">
    <citation type="journal article" date="2014" name="Front. Microbiol.">
        <title>High frequency of phylogenetically diverse reductive dehalogenase-homologous genes in deep subseafloor sedimentary metagenomes.</title>
        <authorList>
            <person name="Kawai M."/>
            <person name="Futagami T."/>
            <person name="Toyoda A."/>
            <person name="Takaki Y."/>
            <person name="Nishi S."/>
            <person name="Hori S."/>
            <person name="Arai W."/>
            <person name="Tsubouchi T."/>
            <person name="Morono Y."/>
            <person name="Uchiyama I."/>
            <person name="Ito T."/>
            <person name="Fujiyama A."/>
            <person name="Inagaki F."/>
            <person name="Takami H."/>
        </authorList>
    </citation>
    <scope>NUCLEOTIDE SEQUENCE</scope>
    <source>
        <strain evidence="1">Expedition CK06-06</strain>
    </source>
</reference>